<feature type="domain" description="Glutamine amidotransferase" evidence="2">
    <location>
        <begin position="21"/>
        <end position="202"/>
    </location>
</feature>
<reference evidence="3" key="1">
    <citation type="submission" date="2022-04" db="EMBL/GenBank/DDBJ databases">
        <title>Flavobacterium pygoscelis sp. nov. isolated from Chinstrap chick (Pygoscelis antarcticus).</title>
        <authorList>
            <person name="Irgang R."/>
            <person name="Poblete-Morales M."/>
            <person name="Avendano-Herrera R."/>
        </authorList>
    </citation>
    <scope>NUCLEOTIDE SEQUENCE</scope>
    <source>
        <strain evidence="3">I-SCBP12n</strain>
    </source>
</reference>
<dbReference type="SUPFAM" id="SSF52317">
    <property type="entry name" value="Class I glutamine amidotransferase-like"/>
    <property type="match status" value="1"/>
</dbReference>
<evidence type="ECO:0000256" key="1">
    <source>
        <dbReference type="ARBA" id="ARBA00022962"/>
    </source>
</evidence>
<dbReference type="Pfam" id="PF00117">
    <property type="entry name" value="GATase"/>
    <property type="match status" value="1"/>
</dbReference>
<keyword evidence="4" id="KW-1185">Reference proteome</keyword>
<dbReference type="PRINTS" id="PR00097">
    <property type="entry name" value="ANTSNTHASEII"/>
</dbReference>
<dbReference type="RefSeq" id="WP_248427621.1">
    <property type="nucleotide sequence ID" value="NZ_JALNUB010000002.1"/>
</dbReference>
<keyword evidence="1" id="KW-0315">Glutamine amidotransferase</keyword>
<dbReference type="NCBIfam" id="TIGR00566">
    <property type="entry name" value="trpG_papA"/>
    <property type="match status" value="1"/>
</dbReference>
<dbReference type="InterPro" id="IPR050472">
    <property type="entry name" value="Anth_synth/Amidotransfase"/>
</dbReference>
<dbReference type="PROSITE" id="PS51273">
    <property type="entry name" value="GATASE_TYPE_1"/>
    <property type="match status" value="1"/>
</dbReference>
<dbReference type="PRINTS" id="PR00099">
    <property type="entry name" value="CPSGATASE"/>
</dbReference>
<proteinExistence type="predicted"/>
<dbReference type="GO" id="GO:0000162">
    <property type="term" value="P:L-tryptophan biosynthetic process"/>
    <property type="evidence" value="ECO:0007669"/>
    <property type="project" value="TreeGrafter"/>
</dbReference>
<dbReference type="Proteomes" id="UP001139260">
    <property type="component" value="Unassembled WGS sequence"/>
</dbReference>
<evidence type="ECO:0000313" key="4">
    <source>
        <dbReference type="Proteomes" id="UP001139260"/>
    </source>
</evidence>
<dbReference type="Gene3D" id="3.40.50.880">
    <property type="match status" value="1"/>
</dbReference>
<organism evidence="3 4">
    <name type="scientific">Flavobacterium pygoscelis</name>
    <dbReference type="NCBI Taxonomy" id="2893176"/>
    <lineage>
        <taxon>Bacteria</taxon>
        <taxon>Pseudomonadati</taxon>
        <taxon>Bacteroidota</taxon>
        <taxon>Flavobacteriia</taxon>
        <taxon>Flavobacteriales</taxon>
        <taxon>Flavobacteriaceae</taxon>
        <taxon>Flavobacterium</taxon>
    </lineage>
</organism>
<evidence type="ECO:0000313" key="3">
    <source>
        <dbReference type="EMBL" id="MCK8141022.1"/>
    </source>
</evidence>
<dbReference type="AlphaFoldDB" id="A0A9X2BKE2"/>
<dbReference type="PRINTS" id="PR00096">
    <property type="entry name" value="GATASE"/>
</dbReference>
<dbReference type="InterPro" id="IPR006221">
    <property type="entry name" value="TrpG/PapA_dom"/>
</dbReference>
<gene>
    <name evidence="3" type="ORF">MW871_03870</name>
</gene>
<evidence type="ECO:0000259" key="2">
    <source>
        <dbReference type="Pfam" id="PF00117"/>
    </source>
</evidence>
<accession>A0A9X2BKE2</accession>
<dbReference type="InterPro" id="IPR017926">
    <property type="entry name" value="GATASE"/>
</dbReference>
<sequence>MENKNTTKPTVPTSGATGKILVIDNYDSFTYNLVHYLEDLNCEVTVFRNDEFDIEEIASFDKILLSPGPGIPDEAGLLKEVIRVYASTKSIFGVCLGQQAIGEVFGGTLSNLDHVYHGVATMVKTVVDDELLFEGLGNEFEVGRYHSWVVDTNLPDVLEATSFDENGQVMSLRHRTFDVRGVQFHPESVLTPNGKKILENWVKN</sequence>
<dbReference type="InterPro" id="IPR029062">
    <property type="entry name" value="Class_I_gatase-like"/>
</dbReference>
<dbReference type="PANTHER" id="PTHR43418">
    <property type="entry name" value="MULTIFUNCTIONAL TRYPTOPHAN BIOSYNTHESIS PROTEIN-RELATED"/>
    <property type="match status" value="1"/>
</dbReference>
<dbReference type="EMBL" id="JALNUB010000002">
    <property type="protein sequence ID" value="MCK8141022.1"/>
    <property type="molecule type" value="Genomic_DNA"/>
</dbReference>
<protein>
    <submittedName>
        <fullName evidence="3">Aminodeoxychorismate/anthranilate synthase component II</fullName>
    </submittedName>
</protein>
<dbReference type="FunFam" id="3.40.50.880:FF:000003">
    <property type="entry name" value="Anthranilate synthase component II"/>
    <property type="match status" value="1"/>
</dbReference>
<dbReference type="CDD" id="cd01743">
    <property type="entry name" value="GATase1_Anthranilate_Synthase"/>
    <property type="match status" value="1"/>
</dbReference>
<comment type="caution">
    <text evidence="3">The sequence shown here is derived from an EMBL/GenBank/DDBJ whole genome shotgun (WGS) entry which is preliminary data.</text>
</comment>
<dbReference type="GO" id="GO:0005829">
    <property type="term" value="C:cytosol"/>
    <property type="evidence" value="ECO:0007669"/>
    <property type="project" value="TreeGrafter"/>
</dbReference>
<dbReference type="PANTHER" id="PTHR43418:SF4">
    <property type="entry name" value="MULTIFUNCTIONAL TRYPTOPHAN BIOSYNTHESIS PROTEIN"/>
    <property type="match status" value="1"/>
</dbReference>
<name>A0A9X2BKE2_9FLAO</name>
<dbReference type="GO" id="GO:0004049">
    <property type="term" value="F:anthranilate synthase activity"/>
    <property type="evidence" value="ECO:0007669"/>
    <property type="project" value="TreeGrafter"/>
</dbReference>